<dbReference type="RefSeq" id="WP_345647478.1">
    <property type="nucleotide sequence ID" value="NZ_BAABLY010000050.1"/>
</dbReference>
<dbReference type="InterPro" id="IPR013154">
    <property type="entry name" value="ADH-like_N"/>
</dbReference>
<dbReference type="PANTHER" id="PTHR11695:SF294">
    <property type="entry name" value="RETICULON-4-INTERACTING PROTEIN 1, MITOCHONDRIAL"/>
    <property type="match status" value="1"/>
</dbReference>
<dbReference type="InterPro" id="IPR011032">
    <property type="entry name" value="GroES-like_sf"/>
</dbReference>
<dbReference type="SUPFAM" id="SSF50129">
    <property type="entry name" value="GroES-like"/>
    <property type="match status" value="1"/>
</dbReference>
<dbReference type="Gene3D" id="3.40.50.720">
    <property type="entry name" value="NAD(P)-binding Rossmann-like Domain"/>
    <property type="match status" value="1"/>
</dbReference>
<sequence>MRAVVQERYGTGGVWRVRELPVPEPGPGEVLVRVAAAALDRGTWHLMAGLPLVVRPAVGLRAPRVRVPGRDLAGDVVAVGPGVDGFGPGDRVFGTAPTGSLAEYAVAPADRLAHAPDGCGPELAAAVPVSGQTAWQAVHRVGRVAPASSVLVLGASGGVGTFAVQIARAAGATVTAVCRSGSVGLVRSLGATDVVDRTTTDVFGLGRRFDVVLDIGGNPSAARLCSVLAPGGTAVLVGGERPDARLTGGYGRLLRAGALSPFLRGRRLAVLVADENAADLAALRGLVEAGELAPVVDRTVGLDDAGAAIERLAAGRVRGKIVVRVTGPSTTDAVGDGAPGRPGVS</sequence>
<organism evidence="2 3">
    <name type="scientific">Pseudonocardia tropica</name>
    <dbReference type="NCBI Taxonomy" id="681289"/>
    <lineage>
        <taxon>Bacteria</taxon>
        <taxon>Bacillati</taxon>
        <taxon>Actinomycetota</taxon>
        <taxon>Actinomycetes</taxon>
        <taxon>Pseudonocardiales</taxon>
        <taxon>Pseudonocardiaceae</taxon>
        <taxon>Pseudonocardia</taxon>
    </lineage>
</organism>
<evidence type="ECO:0000313" key="3">
    <source>
        <dbReference type="Proteomes" id="UP001464923"/>
    </source>
</evidence>
<dbReference type="InterPro" id="IPR020843">
    <property type="entry name" value="ER"/>
</dbReference>
<dbReference type="SMART" id="SM00829">
    <property type="entry name" value="PKS_ER"/>
    <property type="match status" value="1"/>
</dbReference>
<dbReference type="EMBL" id="JBEDNP010000018">
    <property type="protein sequence ID" value="MEQ3541843.1"/>
    <property type="molecule type" value="Genomic_DNA"/>
</dbReference>
<gene>
    <name evidence="2" type="ORF">WHI96_23815</name>
</gene>
<dbReference type="Pfam" id="PF08240">
    <property type="entry name" value="ADH_N"/>
    <property type="match status" value="1"/>
</dbReference>
<reference evidence="2 3" key="1">
    <citation type="submission" date="2024-03" db="EMBL/GenBank/DDBJ databases">
        <title>Draft genome sequence of Pseudonocardia tropica JCM 19149.</title>
        <authorList>
            <person name="Butdee W."/>
            <person name="Duangmal K."/>
        </authorList>
    </citation>
    <scope>NUCLEOTIDE SEQUENCE [LARGE SCALE GENOMIC DNA]</scope>
    <source>
        <strain evidence="2 3">JCM 19149</strain>
    </source>
</reference>
<dbReference type="Proteomes" id="UP001464923">
    <property type="component" value="Unassembled WGS sequence"/>
</dbReference>
<evidence type="ECO:0000313" key="2">
    <source>
        <dbReference type="EMBL" id="MEQ3541843.1"/>
    </source>
</evidence>
<accession>A0ABV1K439</accession>
<dbReference type="InterPro" id="IPR050700">
    <property type="entry name" value="YIM1/Zinc_Alcohol_DH_Fams"/>
</dbReference>
<comment type="caution">
    <text evidence="2">The sequence shown here is derived from an EMBL/GenBank/DDBJ whole genome shotgun (WGS) entry which is preliminary data.</text>
</comment>
<dbReference type="PANTHER" id="PTHR11695">
    <property type="entry name" value="ALCOHOL DEHYDROGENASE RELATED"/>
    <property type="match status" value="1"/>
</dbReference>
<dbReference type="Gene3D" id="3.90.180.10">
    <property type="entry name" value="Medium-chain alcohol dehydrogenases, catalytic domain"/>
    <property type="match status" value="1"/>
</dbReference>
<proteinExistence type="predicted"/>
<dbReference type="SUPFAM" id="SSF51735">
    <property type="entry name" value="NAD(P)-binding Rossmann-fold domains"/>
    <property type="match status" value="1"/>
</dbReference>
<name>A0ABV1K439_9PSEU</name>
<dbReference type="Pfam" id="PF13602">
    <property type="entry name" value="ADH_zinc_N_2"/>
    <property type="match status" value="1"/>
</dbReference>
<protein>
    <submittedName>
        <fullName evidence="2">NAD(P)-dependent alcohol dehydrogenase</fullName>
    </submittedName>
</protein>
<feature type="domain" description="Enoyl reductase (ER)" evidence="1">
    <location>
        <begin position="10"/>
        <end position="323"/>
    </location>
</feature>
<evidence type="ECO:0000259" key="1">
    <source>
        <dbReference type="SMART" id="SM00829"/>
    </source>
</evidence>
<dbReference type="CDD" id="cd08267">
    <property type="entry name" value="MDR1"/>
    <property type="match status" value="1"/>
</dbReference>
<dbReference type="InterPro" id="IPR036291">
    <property type="entry name" value="NAD(P)-bd_dom_sf"/>
</dbReference>
<keyword evidence="3" id="KW-1185">Reference proteome</keyword>